<gene>
    <name evidence="2" type="ORF">ISF6_2535</name>
</gene>
<reference evidence="2 3" key="2">
    <citation type="journal article" date="2016" name="Science">
        <title>A bacterium that degrades and assimilates poly(ethylene terephthalate).</title>
        <authorList>
            <person name="Yoshida S."/>
            <person name="Hiraga K."/>
            <person name="Takehana T."/>
            <person name="Taniguchi I."/>
            <person name="Yamaji H."/>
            <person name="Maeda Y."/>
            <person name="Toyohara K."/>
            <person name="Miyamoto K."/>
            <person name="Kimura Y."/>
            <person name="Oda K."/>
        </authorList>
    </citation>
    <scope>NUCLEOTIDE SEQUENCE [LARGE SCALE GENOMIC DNA]</scope>
    <source>
        <strain evidence="3">NBRC 110686 / TISTR 2288 / 201-F6</strain>
    </source>
</reference>
<evidence type="ECO:0000313" key="3">
    <source>
        <dbReference type="Proteomes" id="UP000037660"/>
    </source>
</evidence>
<feature type="compositionally biased region" description="Low complexity" evidence="1">
    <location>
        <begin position="78"/>
        <end position="90"/>
    </location>
</feature>
<feature type="compositionally biased region" description="Low complexity" evidence="1">
    <location>
        <begin position="178"/>
        <end position="190"/>
    </location>
</feature>
<dbReference type="RefSeq" id="WP_054020682.1">
    <property type="nucleotide sequence ID" value="NZ_BBYR01000038.1"/>
</dbReference>
<feature type="compositionally biased region" description="Low complexity" evidence="1">
    <location>
        <begin position="99"/>
        <end position="170"/>
    </location>
</feature>
<dbReference type="Proteomes" id="UP000037660">
    <property type="component" value="Unassembled WGS sequence"/>
</dbReference>
<dbReference type="STRING" id="1547922.ISF6_2535"/>
<feature type="region of interest" description="Disordered" evidence="1">
    <location>
        <begin position="319"/>
        <end position="347"/>
    </location>
</feature>
<dbReference type="EMBL" id="BBYR01000038">
    <property type="protein sequence ID" value="GAP36695.1"/>
    <property type="molecule type" value="Genomic_DNA"/>
</dbReference>
<sequence>MSAGTPRRVALLQRGRAGRHLHVIDRLDALPWPPRPPESEPETLIGQRGARLTAAFAAQAAAGGALVRADAPAAVPGAAAGARTGDAPAPLDDDEATWPGRRLPGRAAAGRAPAGAEAAVPAPDGAEGPAPARTAGPAPAGAAGSADPTAAATDTAAASDLGASSAAGAPVTPPPAAAVPAAPAPAGAGPAPVDTCAFFDRLRAPVPGQTASLPPAHAQQALDAVAEQVDSAAPRWPEDQPGRLLRLPVAPGQEAHLLLSRAWLLAVDDFAAVCDLAASASPAQWLLRLEERLLGAAFRDPGDYVALAWWDGDLPAETTPWRPSARRRHEDEPTLVPRIAPVRRDGP</sequence>
<reference evidence="3" key="1">
    <citation type="submission" date="2015-07" db="EMBL/GenBank/DDBJ databases">
        <title>Discovery of a poly(ethylene terephthalate assimilation.</title>
        <authorList>
            <person name="Yoshida S."/>
            <person name="Hiraga K."/>
            <person name="Takehana T."/>
            <person name="Taniguchi I."/>
            <person name="Yamaji H."/>
            <person name="Maeda Y."/>
            <person name="Toyohara K."/>
            <person name="Miyamoto K."/>
            <person name="Kimura Y."/>
            <person name="Oda K."/>
        </authorList>
    </citation>
    <scope>NUCLEOTIDE SEQUENCE [LARGE SCALE GENOMIC DNA]</scope>
    <source>
        <strain evidence="3">NBRC 110686 / TISTR 2288 / 201-F6</strain>
    </source>
</reference>
<organism evidence="2 3">
    <name type="scientific">Piscinibacter sakaiensis</name>
    <name type="common">Ideonella sakaiensis</name>
    <dbReference type="NCBI Taxonomy" id="1547922"/>
    <lineage>
        <taxon>Bacteria</taxon>
        <taxon>Pseudomonadati</taxon>
        <taxon>Pseudomonadota</taxon>
        <taxon>Betaproteobacteria</taxon>
        <taxon>Burkholderiales</taxon>
        <taxon>Sphaerotilaceae</taxon>
        <taxon>Piscinibacter</taxon>
    </lineage>
</organism>
<evidence type="ECO:0000313" key="2">
    <source>
        <dbReference type="EMBL" id="GAP36695.1"/>
    </source>
</evidence>
<feature type="region of interest" description="Disordered" evidence="1">
    <location>
        <begin position="78"/>
        <end position="190"/>
    </location>
</feature>
<dbReference type="AlphaFoldDB" id="A0A0K8P3E0"/>
<protein>
    <submittedName>
        <fullName evidence="2">Uncharacterized protein</fullName>
    </submittedName>
</protein>
<accession>A0A0K8P3E0</accession>
<keyword evidence="3" id="KW-1185">Reference proteome</keyword>
<comment type="caution">
    <text evidence="2">The sequence shown here is derived from an EMBL/GenBank/DDBJ whole genome shotgun (WGS) entry which is preliminary data.</text>
</comment>
<evidence type="ECO:0000256" key="1">
    <source>
        <dbReference type="SAM" id="MobiDB-lite"/>
    </source>
</evidence>
<name>A0A0K8P3E0_PISS1</name>
<proteinExistence type="predicted"/>